<evidence type="ECO:0000259" key="1">
    <source>
        <dbReference type="Pfam" id="PF00884"/>
    </source>
</evidence>
<gene>
    <name evidence="2" type="ORF">S01H1_57978</name>
</gene>
<proteinExistence type="predicted"/>
<sequence length="224" mass="25355">ENMTESHNRVMRTYYYGKVTLIDDGIGLILKALEDRGLMDNTWIIYTSDHGEMLGDHRLSHKVVFYEGALKIPCIVRPPEGGKGWESSALTDQLDVAATILDIGGAEPFERSDGRSLVQNVRATPDTPDGHKGKEAVFSEVNLYSMVLTDRYKMAVNSLTREPLELYDMADDPNELNNLVRDHSLKRVRDELSERHISYLLGHLDEARLKVFQEDIAAARRPRA</sequence>
<dbReference type="InterPro" id="IPR051849">
    <property type="entry name" value="GAG-degrading_sulfatase"/>
</dbReference>
<name>X0VD27_9ZZZZ</name>
<dbReference type="GO" id="GO:0015024">
    <property type="term" value="F:glucuronate-2-sulfatase activity"/>
    <property type="evidence" value="ECO:0007669"/>
    <property type="project" value="TreeGrafter"/>
</dbReference>
<dbReference type="InterPro" id="IPR000917">
    <property type="entry name" value="Sulfatase_N"/>
</dbReference>
<feature type="non-terminal residue" evidence="2">
    <location>
        <position position="1"/>
    </location>
</feature>
<dbReference type="PANTHER" id="PTHR46615">
    <property type="entry name" value="ARYLSULFATASE K"/>
    <property type="match status" value="1"/>
</dbReference>
<dbReference type="InterPro" id="IPR017850">
    <property type="entry name" value="Alkaline_phosphatase_core_sf"/>
</dbReference>
<dbReference type="EMBL" id="BARS01037844">
    <property type="protein sequence ID" value="GAG16029.1"/>
    <property type="molecule type" value="Genomic_DNA"/>
</dbReference>
<dbReference type="GO" id="GO:0004065">
    <property type="term" value="F:arylsulfatase activity"/>
    <property type="evidence" value="ECO:0007669"/>
    <property type="project" value="TreeGrafter"/>
</dbReference>
<reference evidence="2" key="1">
    <citation type="journal article" date="2014" name="Front. Microbiol.">
        <title>High frequency of phylogenetically diverse reductive dehalogenase-homologous genes in deep subseafloor sedimentary metagenomes.</title>
        <authorList>
            <person name="Kawai M."/>
            <person name="Futagami T."/>
            <person name="Toyoda A."/>
            <person name="Takaki Y."/>
            <person name="Nishi S."/>
            <person name="Hori S."/>
            <person name="Arai W."/>
            <person name="Tsubouchi T."/>
            <person name="Morono Y."/>
            <person name="Uchiyama I."/>
            <person name="Ito T."/>
            <person name="Fujiyama A."/>
            <person name="Inagaki F."/>
            <person name="Takami H."/>
        </authorList>
    </citation>
    <scope>NUCLEOTIDE SEQUENCE</scope>
    <source>
        <strain evidence="2">Expedition CK06-06</strain>
    </source>
</reference>
<evidence type="ECO:0000313" key="2">
    <source>
        <dbReference type="EMBL" id="GAG16029.1"/>
    </source>
</evidence>
<comment type="caution">
    <text evidence="2">The sequence shown here is derived from an EMBL/GenBank/DDBJ whole genome shotgun (WGS) entry which is preliminary data.</text>
</comment>
<dbReference type="SUPFAM" id="SSF53649">
    <property type="entry name" value="Alkaline phosphatase-like"/>
    <property type="match status" value="1"/>
</dbReference>
<dbReference type="Gene3D" id="3.40.720.10">
    <property type="entry name" value="Alkaline Phosphatase, subunit A"/>
    <property type="match status" value="1"/>
</dbReference>
<dbReference type="AlphaFoldDB" id="X0VD27"/>
<accession>X0VD27</accession>
<dbReference type="PANTHER" id="PTHR46615:SF1">
    <property type="entry name" value="ARYLSULFATASE K"/>
    <property type="match status" value="1"/>
</dbReference>
<organism evidence="2">
    <name type="scientific">marine sediment metagenome</name>
    <dbReference type="NCBI Taxonomy" id="412755"/>
    <lineage>
        <taxon>unclassified sequences</taxon>
        <taxon>metagenomes</taxon>
        <taxon>ecological metagenomes</taxon>
    </lineage>
</organism>
<dbReference type="Pfam" id="PF00884">
    <property type="entry name" value="Sulfatase"/>
    <property type="match status" value="1"/>
</dbReference>
<protein>
    <recommendedName>
        <fullName evidence="1">Sulfatase N-terminal domain-containing protein</fullName>
    </recommendedName>
</protein>
<feature type="domain" description="Sulfatase N-terminal" evidence="1">
    <location>
        <begin position="4"/>
        <end position="105"/>
    </location>
</feature>